<evidence type="ECO:0008006" key="14">
    <source>
        <dbReference type="Google" id="ProtNLM"/>
    </source>
</evidence>
<dbReference type="PROSITE" id="PS51667">
    <property type="entry name" value="WRC"/>
    <property type="match status" value="1"/>
</dbReference>
<evidence type="ECO:0000256" key="1">
    <source>
        <dbReference type="ARBA" id="ARBA00004123"/>
    </source>
</evidence>
<comment type="subcellular location">
    <subcellularLocation>
        <location evidence="1">Nucleus</location>
    </subcellularLocation>
</comment>
<feature type="compositionally biased region" description="Basic and acidic residues" evidence="9">
    <location>
        <begin position="161"/>
        <end position="172"/>
    </location>
</feature>
<dbReference type="Proteomes" id="UP001457282">
    <property type="component" value="Unassembled WGS sequence"/>
</dbReference>
<evidence type="ECO:0000256" key="6">
    <source>
        <dbReference type="ARBA" id="ARBA00023242"/>
    </source>
</evidence>
<evidence type="ECO:0000256" key="2">
    <source>
        <dbReference type="ARBA" id="ARBA00006801"/>
    </source>
</evidence>
<feature type="domain" description="RING-type" evidence="10">
    <location>
        <begin position="187"/>
        <end position="233"/>
    </location>
</feature>
<dbReference type="InterPro" id="IPR018866">
    <property type="entry name" value="Znf-4CXXC_R1"/>
</dbReference>
<evidence type="ECO:0000256" key="8">
    <source>
        <dbReference type="PROSITE-ProRule" id="PRU01002"/>
    </source>
</evidence>
<evidence type="ECO:0000256" key="9">
    <source>
        <dbReference type="SAM" id="MobiDB-lite"/>
    </source>
</evidence>
<dbReference type="PROSITE" id="PS50089">
    <property type="entry name" value="ZF_RING_2"/>
    <property type="match status" value="1"/>
</dbReference>
<dbReference type="GO" id="GO:0032454">
    <property type="term" value="F:histone H3K9 demethylase activity"/>
    <property type="evidence" value="ECO:0007669"/>
    <property type="project" value="InterPro"/>
</dbReference>
<accession>A0AAW1VR47</accession>
<dbReference type="Pfam" id="PF10497">
    <property type="entry name" value="zf-4CXXC_R1"/>
    <property type="match status" value="1"/>
</dbReference>
<evidence type="ECO:0000259" key="11">
    <source>
        <dbReference type="PROSITE" id="PS51667"/>
    </source>
</evidence>
<organism evidence="12 13">
    <name type="scientific">Rubus argutus</name>
    <name type="common">Southern blackberry</name>
    <dbReference type="NCBI Taxonomy" id="59490"/>
    <lineage>
        <taxon>Eukaryota</taxon>
        <taxon>Viridiplantae</taxon>
        <taxon>Streptophyta</taxon>
        <taxon>Embryophyta</taxon>
        <taxon>Tracheophyta</taxon>
        <taxon>Spermatophyta</taxon>
        <taxon>Magnoliopsida</taxon>
        <taxon>eudicotyledons</taxon>
        <taxon>Gunneridae</taxon>
        <taxon>Pentapetalae</taxon>
        <taxon>rosids</taxon>
        <taxon>fabids</taxon>
        <taxon>Rosales</taxon>
        <taxon>Rosaceae</taxon>
        <taxon>Rosoideae</taxon>
        <taxon>Rosoideae incertae sedis</taxon>
        <taxon>Rubus</taxon>
    </lineage>
</organism>
<dbReference type="InterPro" id="IPR001841">
    <property type="entry name" value="Znf_RING"/>
</dbReference>
<dbReference type="PANTHER" id="PTHR12549">
    <property type="entry name" value="JMJC DOMAIN-CONTAINING HISTONE DEMETHYLATION PROTEIN"/>
    <property type="match status" value="1"/>
</dbReference>
<feature type="compositionally biased region" description="Basic and acidic residues" evidence="9">
    <location>
        <begin position="73"/>
        <end position="110"/>
    </location>
</feature>
<evidence type="ECO:0000256" key="5">
    <source>
        <dbReference type="ARBA" id="ARBA00023163"/>
    </source>
</evidence>
<reference evidence="12 13" key="1">
    <citation type="journal article" date="2023" name="G3 (Bethesda)">
        <title>A chromosome-length genome assembly and annotation of blackberry (Rubus argutus, cv. 'Hillquist').</title>
        <authorList>
            <person name="Bruna T."/>
            <person name="Aryal R."/>
            <person name="Dudchenko O."/>
            <person name="Sargent D.J."/>
            <person name="Mead D."/>
            <person name="Buti M."/>
            <person name="Cavallini A."/>
            <person name="Hytonen T."/>
            <person name="Andres J."/>
            <person name="Pham M."/>
            <person name="Weisz D."/>
            <person name="Mascagni F."/>
            <person name="Usai G."/>
            <person name="Natali L."/>
            <person name="Bassil N."/>
            <person name="Fernandez G.E."/>
            <person name="Lomsadze A."/>
            <person name="Armour M."/>
            <person name="Olukolu B."/>
            <person name="Poorten T."/>
            <person name="Britton C."/>
            <person name="Davik J."/>
            <person name="Ashrafi H."/>
            <person name="Aiden E.L."/>
            <person name="Borodovsky M."/>
            <person name="Worthington M."/>
        </authorList>
    </citation>
    <scope>NUCLEOTIDE SEQUENCE [LARGE SCALE GENOMIC DNA]</scope>
    <source>
        <strain evidence="12">PI 553951</strain>
    </source>
</reference>
<dbReference type="InterPro" id="IPR045109">
    <property type="entry name" value="LSDs-like"/>
</dbReference>
<evidence type="ECO:0000256" key="4">
    <source>
        <dbReference type="ARBA" id="ARBA00023015"/>
    </source>
</evidence>
<dbReference type="GO" id="GO:0003712">
    <property type="term" value="F:transcription coregulator activity"/>
    <property type="evidence" value="ECO:0007669"/>
    <property type="project" value="TreeGrafter"/>
</dbReference>
<keyword evidence="6" id="KW-0539">Nucleus</keyword>
<protein>
    <recommendedName>
        <fullName evidence="14">RING-type domain-containing protein</fullName>
    </recommendedName>
</protein>
<dbReference type="GO" id="GO:0031490">
    <property type="term" value="F:chromatin DNA binding"/>
    <property type="evidence" value="ECO:0007669"/>
    <property type="project" value="TreeGrafter"/>
</dbReference>
<comment type="similarity">
    <text evidence="2">Belongs to the JARID1 histone demethylase family.</text>
</comment>
<proteinExistence type="inferred from homology"/>
<dbReference type="GO" id="GO:0008270">
    <property type="term" value="F:zinc ion binding"/>
    <property type="evidence" value="ECO:0007669"/>
    <property type="project" value="UniProtKB-KW"/>
</dbReference>
<evidence type="ECO:0000259" key="10">
    <source>
        <dbReference type="PROSITE" id="PS50089"/>
    </source>
</evidence>
<keyword evidence="7" id="KW-0863">Zinc-finger</keyword>
<dbReference type="Pfam" id="PF08879">
    <property type="entry name" value="WRC"/>
    <property type="match status" value="1"/>
</dbReference>
<dbReference type="PANTHER" id="PTHR12549:SF33">
    <property type="entry name" value="LYSINE-SPECIFIC DEMETHYLASE JMJ27"/>
    <property type="match status" value="1"/>
</dbReference>
<dbReference type="GO" id="GO:0000785">
    <property type="term" value="C:chromatin"/>
    <property type="evidence" value="ECO:0007669"/>
    <property type="project" value="TreeGrafter"/>
</dbReference>
<evidence type="ECO:0000313" key="13">
    <source>
        <dbReference type="Proteomes" id="UP001457282"/>
    </source>
</evidence>
<keyword evidence="5" id="KW-0804">Transcription</keyword>
<comment type="caution">
    <text evidence="8">Lacks conserved residue(s) required for the propagation of feature annotation.</text>
</comment>
<feature type="compositionally biased region" description="Basic and acidic residues" evidence="9">
    <location>
        <begin position="28"/>
        <end position="42"/>
    </location>
</feature>
<dbReference type="InterPro" id="IPR014977">
    <property type="entry name" value="WRC_dom"/>
</dbReference>
<feature type="compositionally biased region" description="Basic and acidic residues" evidence="9">
    <location>
        <begin position="124"/>
        <end position="142"/>
    </location>
</feature>
<sequence length="509" mass="58049">MESPPNERRYKRSACPKSRQSEAVQLKSNRDKKIKRDSEDRRCNRKAGAWQCSETVVFGKPMCQHHLAQSRNYLEKKKTTRDGGGHRDSGEEGRDSDACGRKINADGSDNKKRRRRSSSESESEPEHRSKNQIEKGKVEGRGGSKSLAKSADSGNVMKNSKLKEGKSTDSMEKCNSNKIKERVSLMCHQCRRNDKSGVVHCSKCKAKRFCYECIERWYPGKTREDFENACPFCCGNCNCKACLREFLVKPCRELEPSGKLQRLRYLLYKALPVLRHIHTEQSSELEIEAKIRGVQLTDKDINRTIIDQSERMYCDNCYTSIVDFHRGCPNPDCSYDLCLTCCKELRDGCQPGGSEGETSNQQAVDRAHKQVKGHCWESQIASSSDDSKVDPSISFPDWRADTDRSIPCPPKERGGCGNAKLELRRKFKANWVMKLLKNAEDVTSDFKLQEVDFSQGCSWCRPNDSKESNNMKPERRQAAFRKNSHDNFLYCPNAIEIADDEIEHFRGTG</sequence>
<comment type="caution">
    <text evidence="12">The sequence shown here is derived from an EMBL/GenBank/DDBJ whole genome shotgun (WGS) entry which is preliminary data.</text>
</comment>
<dbReference type="GO" id="GO:0006357">
    <property type="term" value="P:regulation of transcription by RNA polymerase II"/>
    <property type="evidence" value="ECO:0007669"/>
    <property type="project" value="TreeGrafter"/>
</dbReference>
<dbReference type="GO" id="GO:0000118">
    <property type="term" value="C:histone deacetylase complex"/>
    <property type="evidence" value="ECO:0007669"/>
    <property type="project" value="TreeGrafter"/>
</dbReference>
<dbReference type="AlphaFoldDB" id="A0AAW1VR47"/>
<keyword evidence="4" id="KW-0805">Transcription regulation</keyword>
<keyword evidence="7" id="KW-0862">Zinc</keyword>
<gene>
    <name evidence="12" type="ORF">M0R45_034148</name>
</gene>
<feature type="region of interest" description="Disordered" evidence="9">
    <location>
        <begin position="1"/>
        <end position="47"/>
    </location>
</feature>
<name>A0AAW1VR47_RUBAR</name>
<feature type="region of interest" description="Disordered" evidence="9">
    <location>
        <begin position="71"/>
        <end position="174"/>
    </location>
</feature>
<dbReference type="EMBL" id="JBEDUW010000007">
    <property type="protein sequence ID" value="KAK9910175.1"/>
    <property type="molecule type" value="Genomic_DNA"/>
</dbReference>
<keyword evidence="3" id="KW-0479">Metal-binding</keyword>
<keyword evidence="13" id="KW-1185">Reference proteome</keyword>
<evidence type="ECO:0000313" key="12">
    <source>
        <dbReference type="EMBL" id="KAK9910175.1"/>
    </source>
</evidence>
<feature type="domain" description="WRC" evidence="11">
    <location>
        <begin position="37"/>
        <end position="80"/>
    </location>
</feature>
<evidence type="ECO:0000256" key="3">
    <source>
        <dbReference type="ARBA" id="ARBA00022723"/>
    </source>
</evidence>
<evidence type="ECO:0000256" key="7">
    <source>
        <dbReference type="PROSITE-ProRule" id="PRU00175"/>
    </source>
</evidence>